<dbReference type="EMBL" id="CP077074">
    <property type="protein sequence ID" value="QXH42752.1"/>
    <property type="molecule type" value="Genomic_DNA"/>
</dbReference>
<feature type="signal peptide" evidence="1">
    <location>
        <begin position="1"/>
        <end position="20"/>
    </location>
</feature>
<keyword evidence="1" id="KW-0732">Signal</keyword>
<dbReference type="PROSITE" id="PS51257">
    <property type="entry name" value="PROKAR_LIPOPROTEIN"/>
    <property type="match status" value="1"/>
</dbReference>
<dbReference type="RefSeq" id="WP_068589243.1">
    <property type="nucleotide sequence ID" value="NZ_CP027706.1"/>
</dbReference>
<keyword evidence="3" id="KW-1185">Reference proteome</keyword>
<evidence type="ECO:0008006" key="4">
    <source>
        <dbReference type="Google" id="ProtNLM"/>
    </source>
</evidence>
<evidence type="ECO:0000313" key="3">
    <source>
        <dbReference type="Proteomes" id="UP000693952"/>
    </source>
</evidence>
<feature type="chain" id="PRO_5047270856" description="Lipoprotein" evidence="1">
    <location>
        <begin position="21"/>
        <end position="160"/>
    </location>
</feature>
<gene>
    <name evidence="2" type="ORF">KSS89_11145</name>
</gene>
<evidence type="ECO:0000256" key="1">
    <source>
        <dbReference type="SAM" id="SignalP"/>
    </source>
</evidence>
<protein>
    <recommendedName>
        <fullName evidence="4">Lipoprotein</fullName>
    </recommendedName>
</protein>
<organism evidence="2 3">
    <name type="scientific">Pseudomonas sessilinigenes</name>
    <dbReference type="NCBI Taxonomy" id="658629"/>
    <lineage>
        <taxon>Bacteria</taxon>
        <taxon>Pseudomonadati</taxon>
        <taxon>Pseudomonadota</taxon>
        <taxon>Gammaproteobacteria</taxon>
        <taxon>Pseudomonadales</taxon>
        <taxon>Pseudomonadaceae</taxon>
        <taxon>Pseudomonas</taxon>
    </lineage>
</organism>
<reference evidence="2" key="1">
    <citation type="submission" date="2021-06" db="EMBL/GenBank/DDBJ databases">
        <title>Updating the genus Pseudomonas: Description of 43 new species and partition of the Pseudomonas putida group.</title>
        <authorList>
            <person name="Girard L."/>
            <person name="Lood C."/>
            <person name="Vandamme P."/>
            <person name="Rokni-Zadeh H."/>
            <person name="van Noort V."/>
            <person name="Hofte M."/>
            <person name="Lavigne R."/>
            <person name="De Mot R."/>
        </authorList>
    </citation>
    <scope>NUCLEOTIDE SEQUENCE</scope>
    <source>
        <strain evidence="2">CMR12a</strain>
    </source>
</reference>
<sequence>MPSIKLAALTMAVLALTACAVPGKSSSQDNEINIAAQRLIGQPAKKAFELFGKPDQGMGPSSYGSGGFYAWNRVQTHLGPDKVFVQTGSEYVGQRETWVGVGGQGVAGAMPVSSEAVYRKTGYYENQTVLDYFCSITLYTDSKNIITNASVIDCQDRQRR</sequence>
<dbReference type="Proteomes" id="UP000693952">
    <property type="component" value="Chromosome"/>
</dbReference>
<accession>A0ABX8MUV1</accession>
<evidence type="ECO:0000313" key="2">
    <source>
        <dbReference type="EMBL" id="QXH42752.1"/>
    </source>
</evidence>
<proteinExistence type="predicted"/>
<name>A0ABX8MUV1_9PSED</name>